<feature type="domain" description="RecX third three-helical" evidence="7">
    <location>
        <begin position="103"/>
        <end position="145"/>
    </location>
</feature>
<keyword evidence="4 5" id="KW-0963">Cytoplasm</keyword>
<keyword evidence="10" id="KW-1185">Reference proteome</keyword>
<evidence type="ECO:0000313" key="10">
    <source>
        <dbReference type="Proteomes" id="UP000295565"/>
    </source>
</evidence>
<gene>
    <name evidence="5" type="primary">recX</name>
    <name evidence="9" type="ORF">EV690_2920</name>
</gene>
<dbReference type="InterPro" id="IPR053924">
    <property type="entry name" value="RecX_HTH_2nd"/>
</dbReference>
<reference evidence="9 10" key="1">
    <citation type="submission" date="2019-03" db="EMBL/GenBank/DDBJ databases">
        <title>Genomic Encyclopedia of Type Strains, Phase IV (KMG-IV): sequencing the most valuable type-strain genomes for metagenomic binning, comparative biology and taxonomic classification.</title>
        <authorList>
            <person name="Goeker M."/>
        </authorList>
    </citation>
    <scope>NUCLEOTIDE SEQUENCE [LARGE SCALE GENOMIC DNA]</scope>
    <source>
        <strain evidence="9 10">DSM 18577</strain>
    </source>
</reference>
<dbReference type="InterPro" id="IPR053925">
    <property type="entry name" value="RecX_HTH_3rd"/>
</dbReference>
<feature type="domain" description="RecX first three-helical" evidence="8">
    <location>
        <begin position="14"/>
        <end position="47"/>
    </location>
</feature>
<dbReference type="InterPro" id="IPR036388">
    <property type="entry name" value="WH-like_DNA-bd_sf"/>
</dbReference>
<evidence type="ECO:0000259" key="8">
    <source>
        <dbReference type="Pfam" id="PF21982"/>
    </source>
</evidence>
<dbReference type="HAMAP" id="MF_01114">
    <property type="entry name" value="RecX"/>
    <property type="match status" value="1"/>
</dbReference>
<evidence type="ECO:0000256" key="3">
    <source>
        <dbReference type="ARBA" id="ARBA00018111"/>
    </source>
</evidence>
<dbReference type="Proteomes" id="UP000295565">
    <property type="component" value="Unassembled WGS sequence"/>
</dbReference>
<organism evidence="9 10">
    <name type="scientific">Celerinatantimonas diazotrophica</name>
    <dbReference type="NCBI Taxonomy" id="412034"/>
    <lineage>
        <taxon>Bacteria</taxon>
        <taxon>Pseudomonadati</taxon>
        <taxon>Pseudomonadota</taxon>
        <taxon>Gammaproteobacteria</taxon>
        <taxon>Celerinatantimonadaceae</taxon>
        <taxon>Celerinatantimonas</taxon>
    </lineage>
</organism>
<evidence type="ECO:0000256" key="4">
    <source>
        <dbReference type="ARBA" id="ARBA00022490"/>
    </source>
</evidence>
<dbReference type="EMBL" id="SMGD01000015">
    <property type="protein sequence ID" value="TCK47218.1"/>
    <property type="molecule type" value="Genomic_DNA"/>
</dbReference>
<comment type="caution">
    <text evidence="9">The sequence shown here is derived from an EMBL/GenBank/DDBJ whole genome shotgun (WGS) entry which is preliminary data.</text>
</comment>
<dbReference type="Pfam" id="PF02631">
    <property type="entry name" value="RecX_HTH2"/>
    <property type="match status" value="1"/>
</dbReference>
<dbReference type="InterPro" id="IPR053926">
    <property type="entry name" value="RecX_HTH_1st"/>
</dbReference>
<dbReference type="GO" id="GO:0006282">
    <property type="term" value="P:regulation of DNA repair"/>
    <property type="evidence" value="ECO:0007669"/>
    <property type="project" value="UniProtKB-UniRule"/>
</dbReference>
<evidence type="ECO:0000256" key="2">
    <source>
        <dbReference type="ARBA" id="ARBA00009695"/>
    </source>
</evidence>
<evidence type="ECO:0000256" key="1">
    <source>
        <dbReference type="ARBA" id="ARBA00004496"/>
    </source>
</evidence>
<comment type="function">
    <text evidence="5">Modulates RecA activity.</text>
</comment>
<name>A0A4R1J9G5_9GAMM</name>
<evidence type="ECO:0000259" key="6">
    <source>
        <dbReference type="Pfam" id="PF02631"/>
    </source>
</evidence>
<dbReference type="PANTHER" id="PTHR33602">
    <property type="entry name" value="REGULATORY PROTEIN RECX FAMILY PROTEIN"/>
    <property type="match status" value="1"/>
</dbReference>
<dbReference type="InterPro" id="IPR003783">
    <property type="entry name" value="Regulatory_RecX"/>
</dbReference>
<dbReference type="Pfam" id="PF21981">
    <property type="entry name" value="RecX_HTH3"/>
    <property type="match status" value="1"/>
</dbReference>
<comment type="similarity">
    <text evidence="2 5">Belongs to the RecX family.</text>
</comment>
<dbReference type="Gene3D" id="1.10.10.10">
    <property type="entry name" value="Winged helix-like DNA-binding domain superfamily/Winged helix DNA-binding domain"/>
    <property type="match status" value="3"/>
</dbReference>
<dbReference type="PANTHER" id="PTHR33602:SF1">
    <property type="entry name" value="REGULATORY PROTEIN RECX FAMILY PROTEIN"/>
    <property type="match status" value="1"/>
</dbReference>
<proteinExistence type="inferred from homology"/>
<evidence type="ECO:0000313" key="9">
    <source>
        <dbReference type="EMBL" id="TCK47218.1"/>
    </source>
</evidence>
<dbReference type="AlphaFoldDB" id="A0A4R1J9G5"/>
<dbReference type="GO" id="GO:0005737">
    <property type="term" value="C:cytoplasm"/>
    <property type="evidence" value="ECO:0007669"/>
    <property type="project" value="UniProtKB-SubCell"/>
</dbReference>
<feature type="domain" description="RecX second three-helical" evidence="6">
    <location>
        <begin position="55"/>
        <end position="93"/>
    </location>
</feature>
<dbReference type="OrthoDB" id="7066780at2"/>
<evidence type="ECO:0000259" key="7">
    <source>
        <dbReference type="Pfam" id="PF21981"/>
    </source>
</evidence>
<dbReference type="RefSeq" id="WP_131913674.1">
    <property type="nucleotide sequence ID" value="NZ_OU594967.1"/>
</dbReference>
<comment type="subcellular location">
    <subcellularLocation>
        <location evidence="1 5">Cytoplasm</location>
    </subcellularLocation>
</comment>
<sequence>MRPRAPLSAQGAMVELLSRRGYSRAQLCRKLQDKGYASTEIAEALDKAQSEGWINDLEYARSLTRSRVQSGYGPAYIRQYLIGKGISNEIAQDLMNDDQWDWWQAIERAFAKKYHAVPDDFKQKHRCQAYLYRRGFNSSIIREWLDSLT</sequence>
<accession>A0A4R1J9G5</accession>
<dbReference type="Pfam" id="PF21982">
    <property type="entry name" value="RecX_HTH1"/>
    <property type="match status" value="1"/>
</dbReference>
<protein>
    <recommendedName>
        <fullName evidence="3 5">Regulatory protein RecX</fullName>
    </recommendedName>
</protein>
<evidence type="ECO:0000256" key="5">
    <source>
        <dbReference type="HAMAP-Rule" id="MF_01114"/>
    </source>
</evidence>